<reference evidence="2 3" key="1">
    <citation type="journal article" date="2023" name="G3 (Bethesda)">
        <title>A chromosome-level genome assembly of Zasmidium syzygii isolated from banana leaves.</title>
        <authorList>
            <person name="van Westerhoven A.C."/>
            <person name="Mehrabi R."/>
            <person name="Talebi R."/>
            <person name="Steentjes M.B.F."/>
            <person name="Corcolon B."/>
            <person name="Chong P.A."/>
            <person name="Kema G.H.J."/>
            <person name="Seidl M.F."/>
        </authorList>
    </citation>
    <scope>NUCLEOTIDE SEQUENCE [LARGE SCALE GENOMIC DNA]</scope>
    <source>
        <strain evidence="2 3">P124</strain>
    </source>
</reference>
<dbReference type="Proteomes" id="UP001305779">
    <property type="component" value="Unassembled WGS sequence"/>
</dbReference>
<feature type="region of interest" description="Disordered" evidence="1">
    <location>
        <begin position="1"/>
        <end position="56"/>
    </location>
</feature>
<dbReference type="EMBL" id="JAXOVC010000005">
    <property type="protein sequence ID" value="KAK4501254.1"/>
    <property type="molecule type" value="Genomic_DNA"/>
</dbReference>
<proteinExistence type="predicted"/>
<feature type="compositionally biased region" description="Basic and acidic residues" evidence="1">
    <location>
        <begin position="727"/>
        <end position="740"/>
    </location>
</feature>
<evidence type="ECO:0000313" key="3">
    <source>
        <dbReference type="Proteomes" id="UP001305779"/>
    </source>
</evidence>
<evidence type="ECO:0000313" key="2">
    <source>
        <dbReference type="EMBL" id="KAK4501254.1"/>
    </source>
</evidence>
<feature type="compositionally biased region" description="Basic and acidic residues" evidence="1">
    <location>
        <begin position="28"/>
        <end position="39"/>
    </location>
</feature>
<feature type="compositionally biased region" description="Basic and acidic residues" evidence="1">
    <location>
        <begin position="194"/>
        <end position="204"/>
    </location>
</feature>
<feature type="region of interest" description="Disordered" evidence="1">
    <location>
        <begin position="713"/>
        <end position="740"/>
    </location>
</feature>
<gene>
    <name evidence="2" type="ORF">PRZ48_007061</name>
</gene>
<organism evidence="2 3">
    <name type="scientific">Zasmidium cellare</name>
    <name type="common">Wine cellar mold</name>
    <name type="synonym">Racodium cellare</name>
    <dbReference type="NCBI Taxonomy" id="395010"/>
    <lineage>
        <taxon>Eukaryota</taxon>
        <taxon>Fungi</taxon>
        <taxon>Dikarya</taxon>
        <taxon>Ascomycota</taxon>
        <taxon>Pezizomycotina</taxon>
        <taxon>Dothideomycetes</taxon>
        <taxon>Dothideomycetidae</taxon>
        <taxon>Mycosphaerellales</taxon>
        <taxon>Mycosphaerellaceae</taxon>
        <taxon>Zasmidium</taxon>
    </lineage>
</organism>
<feature type="region of interest" description="Disordered" evidence="1">
    <location>
        <begin position="444"/>
        <end position="497"/>
    </location>
</feature>
<feature type="region of interest" description="Disordered" evidence="1">
    <location>
        <begin position="190"/>
        <end position="241"/>
    </location>
</feature>
<feature type="region of interest" description="Disordered" evidence="1">
    <location>
        <begin position="274"/>
        <end position="303"/>
    </location>
</feature>
<comment type="caution">
    <text evidence="2">The sequence shown here is derived from an EMBL/GenBank/DDBJ whole genome shotgun (WGS) entry which is preliminary data.</text>
</comment>
<name>A0ABR0EIP6_ZASCE</name>
<feature type="compositionally biased region" description="Polar residues" evidence="1">
    <location>
        <begin position="274"/>
        <end position="286"/>
    </location>
</feature>
<evidence type="ECO:0000256" key="1">
    <source>
        <dbReference type="SAM" id="MobiDB-lite"/>
    </source>
</evidence>
<feature type="region of interest" description="Disordered" evidence="1">
    <location>
        <begin position="802"/>
        <end position="855"/>
    </location>
</feature>
<keyword evidence="3" id="KW-1185">Reference proteome</keyword>
<protein>
    <submittedName>
        <fullName evidence="2">Uncharacterized protein</fullName>
    </submittedName>
</protein>
<accession>A0ABR0EIP6</accession>
<feature type="compositionally biased region" description="Basic and acidic residues" evidence="1">
    <location>
        <begin position="215"/>
        <end position="234"/>
    </location>
</feature>
<sequence>MKMRFPRKLRTPEQETAQPTKDIPVVRFHRDGHQNDPSRRTRMLRTPTPPSEDDERLNVEGVTDIARKMSGVAMFVKTEYCTGLQATSVPTQKIFKDLVDRILNYGWPLVSPGASHKLDLPGDKNILEAKDAAQTMEQLAGFFDREAKKLRETQLDVLKQVRIAKDLRFAARYTEALVGALPAVDGAKTPEQVEAERADGHEPLKSQGSADTEVEDHPSSSAEHQHDLESRRSAPEAQLQPVSKGLSFKGPYVVENVAWQPALASVEEDELSNISSSLESRAQTQTNDDKSADSAHISPKSSLDIPRELQGRRLTSRCWFESDTKFSDLIGSIKQWTDDAPDYEFTTIRGQRDLENLVHHFCDATPLGISALFIIKCEHPLDPDIVSHLDMDILRFVRLLLWDWTNGHGERRAERESLEVVRREIRIRKGEIAEGERLKAAIEATGGLGGGSSSKDPEPVSGLQVDVQDEQRSASPHPRNHLGRAPPPTPTSFDDDDSISLLELSANLETELQANATVRDSREEGLDLSAHWLFANEDTTDLDHWSIKEAREQPLIPVTLPTECTSRTLEATKTVRPTVSRESDDFNDLGRCSIEGAREQPPECATQTMEATKTVKASSSRDSDDFTTLLRRSKLAGLGVPTGPTQSLGTVSPKIVSLAVAERNARLEWENSILKEQLQELQEEIDSLRPLDSPPRGSRTDDQDAHPLQYLVGQRERAESPSMQADIDARSEDRLESDEDLKRYTSNDLMSLQEFLNSEPPPSSPSRDSSTTRWAHSFNDVFNRMKRSGRASRNHSNVYEGYHGAPHTYVPTHSLRSSKGRSPIHRPERENSDGGDPLNSGVVWPQPGGLSMREV</sequence>